<comment type="caution">
    <text evidence="2">The sequence shown here is derived from an EMBL/GenBank/DDBJ whole genome shotgun (WGS) entry which is preliminary data.</text>
</comment>
<reference evidence="2" key="1">
    <citation type="journal article" date="2020" name="bioRxiv">
        <title>Hybrid origin of Populus tomentosa Carr. identified through genome sequencing and phylogenomic analysis.</title>
        <authorList>
            <person name="An X."/>
            <person name="Gao K."/>
            <person name="Chen Z."/>
            <person name="Li J."/>
            <person name="Yang X."/>
            <person name="Yang X."/>
            <person name="Zhou J."/>
            <person name="Guo T."/>
            <person name="Zhao T."/>
            <person name="Huang S."/>
            <person name="Miao D."/>
            <person name="Khan W.U."/>
            <person name="Rao P."/>
            <person name="Ye M."/>
            <person name="Lei B."/>
            <person name="Liao W."/>
            <person name="Wang J."/>
            <person name="Ji L."/>
            <person name="Li Y."/>
            <person name="Guo B."/>
            <person name="Mustafa N.S."/>
            <person name="Li S."/>
            <person name="Yun Q."/>
            <person name="Keller S.R."/>
            <person name="Mao J."/>
            <person name="Zhang R."/>
            <person name="Strauss S.H."/>
        </authorList>
    </citation>
    <scope>NUCLEOTIDE SEQUENCE</scope>
    <source>
        <strain evidence="2">GM15</strain>
        <tissue evidence="2">Leaf</tissue>
    </source>
</reference>
<keyword evidence="1" id="KW-1133">Transmembrane helix</keyword>
<accession>A0A8X8CQB1</accession>
<feature type="transmembrane region" description="Helical" evidence="1">
    <location>
        <begin position="35"/>
        <end position="55"/>
    </location>
</feature>
<keyword evidence="1" id="KW-0812">Transmembrane</keyword>
<dbReference type="EMBL" id="JAAWWB010000017">
    <property type="protein sequence ID" value="KAG6761959.1"/>
    <property type="molecule type" value="Genomic_DNA"/>
</dbReference>
<keyword evidence="3" id="KW-1185">Reference proteome</keyword>
<gene>
    <name evidence="2" type="ORF">POTOM_032437</name>
</gene>
<keyword evidence="1" id="KW-0472">Membrane</keyword>
<evidence type="ECO:0000313" key="2">
    <source>
        <dbReference type="EMBL" id="KAG6761959.1"/>
    </source>
</evidence>
<proteinExistence type="predicted"/>
<evidence type="ECO:0000313" key="3">
    <source>
        <dbReference type="Proteomes" id="UP000886885"/>
    </source>
</evidence>
<evidence type="ECO:0000256" key="1">
    <source>
        <dbReference type="SAM" id="Phobius"/>
    </source>
</evidence>
<name>A0A8X8CQB1_POPTO</name>
<protein>
    <submittedName>
        <fullName evidence="2">Uncharacterized protein</fullName>
    </submittedName>
</protein>
<dbReference type="AlphaFoldDB" id="A0A8X8CQB1"/>
<organism evidence="2 3">
    <name type="scientific">Populus tomentosa</name>
    <name type="common">Chinese white poplar</name>
    <dbReference type="NCBI Taxonomy" id="118781"/>
    <lineage>
        <taxon>Eukaryota</taxon>
        <taxon>Viridiplantae</taxon>
        <taxon>Streptophyta</taxon>
        <taxon>Embryophyta</taxon>
        <taxon>Tracheophyta</taxon>
        <taxon>Spermatophyta</taxon>
        <taxon>Magnoliopsida</taxon>
        <taxon>eudicotyledons</taxon>
        <taxon>Gunneridae</taxon>
        <taxon>Pentapetalae</taxon>
        <taxon>rosids</taxon>
        <taxon>fabids</taxon>
        <taxon>Malpighiales</taxon>
        <taxon>Salicaceae</taxon>
        <taxon>Saliceae</taxon>
        <taxon>Populus</taxon>
    </lineage>
</organism>
<dbReference type="Proteomes" id="UP000886885">
    <property type="component" value="Chromosome 9A"/>
</dbReference>
<sequence length="56" mass="6090">MSVNVSTAIDTGKSEFVNAGTLSNNGSPKSMPHKLTPLTMMSFLLHMLLLSCYLFL</sequence>